<organism evidence="2 3">
    <name type="scientific">Bimuria novae-zelandiae CBS 107.79</name>
    <dbReference type="NCBI Taxonomy" id="1447943"/>
    <lineage>
        <taxon>Eukaryota</taxon>
        <taxon>Fungi</taxon>
        <taxon>Dikarya</taxon>
        <taxon>Ascomycota</taxon>
        <taxon>Pezizomycotina</taxon>
        <taxon>Dothideomycetes</taxon>
        <taxon>Pleosporomycetidae</taxon>
        <taxon>Pleosporales</taxon>
        <taxon>Massarineae</taxon>
        <taxon>Didymosphaeriaceae</taxon>
        <taxon>Bimuria</taxon>
    </lineage>
</organism>
<feature type="region of interest" description="Disordered" evidence="1">
    <location>
        <begin position="45"/>
        <end position="83"/>
    </location>
</feature>
<dbReference type="Proteomes" id="UP000800036">
    <property type="component" value="Unassembled WGS sequence"/>
</dbReference>
<proteinExistence type="predicted"/>
<dbReference type="Gene3D" id="1.20.120.1750">
    <property type="match status" value="1"/>
</dbReference>
<reference evidence="2" key="1">
    <citation type="journal article" date="2020" name="Stud. Mycol.">
        <title>101 Dothideomycetes genomes: a test case for predicting lifestyles and emergence of pathogens.</title>
        <authorList>
            <person name="Haridas S."/>
            <person name="Albert R."/>
            <person name="Binder M."/>
            <person name="Bloem J."/>
            <person name="Labutti K."/>
            <person name="Salamov A."/>
            <person name="Andreopoulos B."/>
            <person name="Baker S."/>
            <person name="Barry K."/>
            <person name="Bills G."/>
            <person name="Bluhm B."/>
            <person name="Cannon C."/>
            <person name="Castanera R."/>
            <person name="Culley D."/>
            <person name="Daum C."/>
            <person name="Ezra D."/>
            <person name="Gonzalez J."/>
            <person name="Henrissat B."/>
            <person name="Kuo A."/>
            <person name="Liang C."/>
            <person name="Lipzen A."/>
            <person name="Lutzoni F."/>
            <person name="Magnuson J."/>
            <person name="Mondo S."/>
            <person name="Nolan M."/>
            <person name="Ohm R."/>
            <person name="Pangilinan J."/>
            <person name="Park H.-J."/>
            <person name="Ramirez L."/>
            <person name="Alfaro M."/>
            <person name="Sun H."/>
            <person name="Tritt A."/>
            <person name="Yoshinaga Y."/>
            <person name="Zwiers L.-H."/>
            <person name="Turgeon B."/>
            <person name="Goodwin S."/>
            <person name="Spatafora J."/>
            <person name="Crous P."/>
            <person name="Grigoriev I."/>
        </authorList>
    </citation>
    <scope>NUCLEOTIDE SEQUENCE</scope>
    <source>
        <strain evidence="2">CBS 107.79</strain>
    </source>
</reference>
<protein>
    <submittedName>
        <fullName evidence="2">Uncharacterized protein</fullName>
    </submittedName>
</protein>
<dbReference type="EMBL" id="ML976669">
    <property type="protein sequence ID" value="KAF1975699.1"/>
    <property type="molecule type" value="Genomic_DNA"/>
</dbReference>
<dbReference type="AlphaFoldDB" id="A0A6A5VH14"/>
<sequence length="130" mass="15247">MVELSMGCYHITCRYNHQFYYICQAKWKTCKCVCADQDRVWPGAAVVEPDSDEDDSDDDDSGDEDSDDDDSEEEDAPAPARVRAHLHRHVWQRFDGDHRHDTTCPECDNFFPWLLRCTVCRRRSCRHCTK</sequence>
<dbReference type="OrthoDB" id="9977870at2759"/>
<evidence type="ECO:0000256" key="1">
    <source>
        <dbReference type="SAM" id="MobiDB-lite"/>
    </source>
</evidence>
<keyword evidence="3" id="KW-1185">Reference proteome</keyword>
<evidence type="ECO:0000313" key="3">
    <source>
        <dbReference type="Proteomes" id="UP000800036"/>
    </source>
</evidence>
<accession>A0A6A5VH14</accession>
<evidence type="ECO:0000313" key="2">
    <source>
        <dbReference type="EMBL" id="KAF1975699.1"/>
    </source>
</evidence>
<name>A0A6A5VH14_9PLEO</name>
<feature type="compositionally biased region" description="Acidic residues" evidence="1">
    <location>
        <begin position="49"/>
        <end position="76"/>
    </location>
</feature>
<gene>
    <name evidence="2" type="ORF">BU23DRAFT_632357</name>
</gene>